<dbReference type="PANTHER" id="PTHR40841:SF2">
    <property type="entry name" value="SIDEROPHORE-DEGRADING ESTERASE (EUROFUNG)"/>
    <property type="match status" value="1"/>
</dbReference>
<comment type="similarity">
    <text evidence="1">Belongs to the esterase D family.</text>
</comment>
<comment type="caution">
    <text evidence="3">The sequence shown here is derived from an EMBL/GenBank/DDBJ whole genome shotgun (WGS) entry which is preliminary data.</text>
</comment>
<name>A0ABU3SSA8_9ALTE</name>
<dbReference type="Proteomes" id="UP001247805">
    <property type="component" value="Unassembled WGS sequence"/>
</dbReference>
<gene>
    <name evidence="3" type="ORF">RS130_02025</name>
</gene>
<reference evidence="3 4" key="1">
    <citation type="submission" date="2023-10" db="EMBL/GenBank/DDBJ databases">
        <title>Glaciecola aquimarina strain GGW-M5 nov., isolated from a coastal seawater.</title>
        <authorList>
            <person name="Bayburt H."/>
            <person name="Kim J.M."/>
            <person name="Choi B.J."/>
            <person name="Jeon C.O."/>
        </authorList>
    </citation>
    <scope>NUCLEOTIDE SEQUENCE [LARGE SCALE GENOMIC DNA]</scope>
    <source>
        <strain evidence="3 4">KCTC 32108</strain>
    </source>
</reference>
<accession>A0ABU3SSA8</accession>
<dbReference type="RefSeq" id="WP_316024569.1">
    <property type="nucleotide sequence ID" value="NZ_JAWDIO010000002.1"/>
</dbReference>
<evidence type="ECO:0000313" key="3">
    <source>
        <dbReference type="EMBL" id="MDU0352863.1"/>
    </source>
</evidence>
<dbReference type="Pfam" id="PF00756">
    <property type="entry name" value="Esterase"/>
    <property type="match status" value="1"/>
</dbReference>
<dbReference type="PANTHER" id="PTHR40841">
    <property type="entry name" value="SIDEROPHORE TRIACETYLFUSARININE C ESTERASE"/>
    <property type="match status" value="1"/>
</dbReference>
<dbReference type="EMBL" id="JAWDIO010000002">
    <property type="protein sequence ID" value="MDU0352863.1"/>
    <property type="molecule type" value="Genomic_DNA"/>
</dbReference>
<dbReference type="GO" id="GO:0016787">
    <property type="term" value="F:hydrolase activity"/>
    <property type="evidence" value="ECO:0007669"/>
    <property type="project" value="UniProtKB-KW"/>
</dbReference>
<dbReference type="Gene3D" id="3.40.50.1820">
    <property type="entry name" value="alpha/beta hydrolase"/>
    <property type="match status" value="1"/>
</dbReference>
<dbReference type="InterPro" id="IPR052558">
    <property type="entry name" value="Siderophore_Hydrolase_D"/>
</dbReference>
<keyword evidence="4" id="KW-1185">Reference proteome</keyword>
<sequence length="281" mass="32577">MFSKVCKYLLGLMVLFCMVLKLSLAHTESIPWDKLQGLGKVEYFSITNPRKTKSTLPYHIFVRVPEEYDKSKSQQFAVLYLLDGGTNFPLFAAHYTHLRWMKDLPPMIIVGISYGTHDWRKGNDRSHDFTAPSKEREHWGGAAVFEQFIGSTLMPRIQQKYPVDKNQQFLFGHSLGGQFALYSSMYGQAPFAGVIASNPALYRNVDYFRRPLPPNKNRPRAFVSIAELDDDKYKIPATEWVTFWQEQPVQWQYKFVTIDNQNHLSANPDVIRNGLMWLLQK</sequence>
<dbReference type="InterPro" id="IPR000801">
    <property type="entry name" value="Esterase-like"/>
</dbReference>
<evidence type="ECO:0000313" key="4">
    <source>
        <dbReference type="Proteomes" id="UP001247805"/>
    </source>
</evidence>
<keyword evidence="2 3" id="KW-0378">Hydrolase</keyword>
<proteinExistence type="inferred from homology"/>
<evidence type="ECO:0000256" key="2">
    <source>
        <dbReference type="ARBA" id="ARBA00022801"/>
    </source>
</evidence>
<dbReference type="InterPro" id="IPR029058">
    <property type="entry name" value="AB_hydrolase_fold"/>
</dbReference>
<evidence type="ECO:0000256" key="1">
    <source>
        <dbReference type="ARBA" id="ARBA00005622"/>
    </source>
</evidence>
<protein>
    <submittedName>
        <fullName evidence="3">Alpha/beta hydrolase-fold protein</fullName>
    </submittedName>
</protein>
<dbReference type="SUPFAM" id="SSF53474">
    <property type="entry name" value="alpha/beta-Hydrolases"/>
    <property type="match status" value="1"/>
</dbReference>
<organism evidence="3 4">
    <name type="scientific">Paraglaciecola aquimarina</name>
    <dbReference type="NCBI Taxonomy" id="1235557"/>
    <lineage>
        <taxon>Bacteria</taxon>
        <taxon>Pseudomonadati</taxon>
        <taxon>Pseudomonadota</taxon>
        <taxon>Gammaproteobacteria</taxon>
        <taxon>Alteromonadales</taxon>
        <taxon>Alteromonadaceae</taxon>
        <taxon>Paraglaciecola</taxon>
    </lineage>
</organism>